<protein>
    <submittedName>
        <fullName evidence="2">Uncharacterized protein</fullName>
    </submittedName>
</protein>
<comment type="caution">
    <text evidence="2">The sequence shown here is derived from an EMBL/GenBank/DDBJ whole genome shotgun (WGS) entry which is preliminary data.</text>
</comment>
<proteinExistence type="predicted"/>
<name>A0AAI9Y3E6_9PEZI</name>
<dbReference type="Proteomes" id="UP001239213">
    <property type="component" value="Unassembled WGS sequence"/>
</dbReference>
<keyword evidence="3" id="KW-1185">Reference proteome</keyword>
<reference evidence="2" key="1">
    <citation type="submission" date="2016-11" db="EMBL/GenBank/DDBJ databases">
        <title>The genome sequence of Colletotrichum cuscutae.</title>
        <authorList>
            <person name="Baroncelli R."/>
        </authorList>
    </citation>
    <scope>NUCLEOTIDE SEQUENCE</scope>
    <source>
        <strain evidence="2">IMI 304802</strain>
    </source>
</reference>
<dbReference type="AlphaFoldDB" id="A0AAI9Y3E6"/>
<organism evidence="2 3">
    <name type="scientific">Colletotrichum cuscutae</name>
    <dbReference type="NCBI Taxonomy" id="1209917"/>
    <lineage>
        <taxon>Eukaryota</taxon>
        <taxon>Fungi</taxon>
        <taxon>Dikarya</taxon>
        <taxon>Ascomycota</taxon>
        <taxon>Pezizomycotina</taxon>
        <taxon>Sordariomycetes</taxon>
        <taxon>Hypocreomycetidae</taxon>
        <taxon>Glomerellales</taxon>
        <taxon>Glomerellaceae</taxon>
        <taxon>Colletotrichum</taxon>
        <taxon>Colletotrichum acutatum species complex</taxon>
    </lineage>
</organism>
<evidence type="ECO:0000313" key="3">
    <source>
        <dbReference type="Proteomes" id="UP001239213"/>
    </source>
</evidence>
<evidence type="ECO:0000313" key="2">
    <source>
        <dbReference type="EMBL" id="KAK1477593.1"/>
    </source>
</evidence>
<feature type="region of interest" description="Disordered" evidence="1">
    <location>
        <begin position="25"/>
        <end position="44"/>
    </location>
</feature>
<sequence length="202" mass="23131">MEYCRLQSPLWFMGLPVGSRSVQSPILSKPVSSQSQTTLRAESRRLDGGNLSRVETSALFIVVFRNRLDPEIEAFCLPHPPARPFRRGSRLDYELVDSKSRRYRPTREVFVQRAEYESDLAGGIRIKRRQAANRRQRPVISTKFELFSCPGGESHARLEPGVVSGTATQQRLSATVKLISFREKRIFHDFHRLPIHRDRAAA</sequence>
<accession>A0AAI9Y3E6</accession>
<gene>
    <name evidence="2" type="ORF">CCUS01_16615</name>
</gene>
<evidence type="ECO:0000256" key="1">
    <source>
        <dbReference type="SAM" id="MobiDB-lite"/>
    </source>
</evidence>
<dbReference type="EMBL" id="MPDP01000131">
    <property type="protein sequence ID" value="KAK1477593.1"/>
    <property type="molecule type" value="Genomic_DNA"/>
</dbReference>
<feature type="compositionally biased region" description="Polar residues" evidence="1">
    <location>
        <begin position="25"/>
        <end position="40"/>
    </location>
</feature>